<dbReference type="InterPro" id="IPR015422">
    <property type="entry name" value="PyrdxlP-dep_Trfase_small"/>
</dbReference>
<proteinExistence type="inferred from homology"/>
<dbReference type="GO" id="GO:0071269">
    <property type="term" value="P:L-homocysteine biosynthetic process"/>
    <property type="evidence" value="ECO:0007669"/>
    <property type="project" value="TreeGrafter"/>
</dbReference>
<protein>
    <submittedName>
        <fullName evidence="2">Uncharacterized protein</fullName>
    </submittedName>
</protein>
<name>A0A2N0NUN7_9GLOM</name>
<dbReference type="GO" id="GO:0004124">
    <property type="term" value="F:cysteine synthase activity"/>
    <property type="evidence" value="ECO:0007669"/>
    <property type="project" value="TreeGrafter"/>
</dbReference>
<dbReference type="GO" id="GO:0003961">
    <property type="term" value="F:O-acetylhomoserine aminocarboxypropyltransferase activity"/>
    <property type="evidence" value="ECO:0007669"/>
    <property type="project" value="TreeGrafter"/>
</dbReference>
<accession>A0A2N0NUN7</accession>
<evidence type="ECO:0000313" key="3">
    <source>
        <dbReference type="Proteomes" id="UP000232722"/>
    </source>
</evidence>
<reference evidence="2 3" key="2">
    <citation type="submission" date="2017-09" db="EMBL/GenBank/DDBJ databases">
        <title>Extensive intraspecific genome diversity in a model arbuscular mycorrhizal fungus.</title>
        <authorList>
            <person name="Chen E.C."/>
            <person name="Morin E."/>
            <person name="Beaudet D."/>
            <person name="Noel J."/>
            <person name="Ndikumana S."/>
            <person name="Charron P."/>
            <person name="St-Onge C."/>
            <person name="Giorgi J."/>
            <person name="Grigoriev I.V."/>
            <person name="Roux C."/>
            <person name="Martin F.M."/>
            <person name="Corradi N."/>
        </authorList>
    </citation>
    <scope>NUCLEOTIDE SEQUENCE [LARGE SCALE GENOMIC DNA]</scope>
    <source>
        <strain evidence="2 3">A5</strain>
    </source>
</reference>
<dbReference type="Gene3D" id="3.90.1150.10">
    <property type="entry name" value="Aspartate Aminotransferase, domain 1"/>
    <property type="match status" value="1"/>
</dbReference>
<organism evidence="2 3">
    <name type="scientific">Rhizophagus irregularis</name>
    <dbReference type="NCBI Taxonomy" id="588596"/>
    <lineage>
        <taxon>Eukaryota</taxon>
        <taxon>Fungi</taxon>
        <taxon>Fungi incertae sedis</taxon>
        <taxon>Mucoromycota</taxon>
        <taxon>Glomeromycotina</taxon>
        <taxon>Glomeromycetes</taxon>
        <taxon>Glomerales</taxon>
        <taxon>Glomeraceae</taxon>
        <taxon>Rhizophagus</taxon>
    </lineage>
</organism>
<evidence type="ECO:0000256" key="1">
    <source>
        <dbReference type="ARBA" id="ARBA00009077"/>
    </source>
</evidence>
<dbReference type="GO" id="GO:0006535">
    <property type="term" value="P:cysteine biosynthetic process from serine"/>
    <property type="evidence" value="ECO:0007669"/>
    <property type="project" value="TreeGrafter"/>
</dbReference>
<dbReference type="SUPFAM" id="SSF53383">
    <property type="entry name" value="PLP-dependent transferases"/>
    <property type="match status" value="1"/>
</dbReference>
<dbReference type="VEuPathDB" id="FungiDB:RhiirA1_451545"/>
<dbReference type="Gene3D" id="3.40.640.10">
    <property type="entry name" value="Type I PLP-dependent aspartate aminotransferase-like (Major domain)"/>
    <property type="match status" value="1"/>
</dbReference>
<dbReference type="PANTHER" id="PTHR43797">
    <property type="entry name" value="HOMOCYSTEINE/CYSTEINE SYNTHASE"/>
    <property type="match status" value="1"/>
</dbReference>
<evidence type="ECO:0000313" key="2">
    <source>
        <dbReference type="EMBL" id="PKB98281.1"/>
    </source>
</evidence>
<sequence length="154" mass="17967">MDWRSWNNRGVVIDEGKFPWNNGRFPIFTNPSPDYHGLIYWDTFEYNAFTMKARSKIMRNIGPMSNPFGSFLLIQGLKTLLLRIWTYLAFGVKGDANVRGLEPHSLMLYYLQDAKTLVIHSSSTTHQQLMDEEQLSAGVNKKMIRLTRIYLCWL</sequence>
<reference evidence="2 3" key="1">
    <citation type="submission" date="2016-04" db="EMBL/GenBank/DDBJ databases">
        <title>Genome analyses suggest a sexual origin of heterokaryosis in a supposedly ancient asexual fungus.</title>
        <authorList>
            <person name="Ropars J."/>
            <person name="Sedzielewska K."/>
            <person name="Noel J."/>
            <person name="Charron P."/>
            <person name="Farinelli L."/>
            <person name="Marton T."/>
            <person name="Kruger M."/>
            <person name="Pelin A."/>
            <person name="Brachmann A."/>
            <person name="Corradi N."/>
        </authorList>
    </citation>
    <scope>NUCLEOTIDE SEQUENCE [LARGE SCALE GENOMIC DNA]</scope>
    <source>
        <strain evidence="2 3">A5</strain>
    </source>
</reference>
<dbReference type="InterPro" id="IPR015424">
    <property type="entry name" value="PyrdxlP-dep_Trfase"/>
</dbReference>
<dbReference type="InterPro" id="IPR006235">
    <property type="entry name" value="OAc-hSer/O-AcSer_sulfhydrylase"/>
</dbReference>
<comment type="similarity">
    <text evidence="1">Belongs to the trans-sulfuration enzymes family.</text>
</comment>
<gene>
    <name evidence="2" type="ORF">RhiirA5_506249</name>
</gene>
<dbReference type="Proteomes" id="UP000232722">
    <property type="component" value="Unassembled WGS sequence"/>
</dbReference>
<comment type="caution">
    <text evidence="2">The sequence shown here is derived from an EMBL/GenBank/DDBJ whole genome shotgun (WGS) entry which is preliminary data.</text>
</comment>
<dbReference type="EMBL" id="LLXJ01002716">
    <property type="protein sequence ID" value="PKB98281.1"/>
    <property type="molecule type" value="Genomic_DNA"/>
</dbReference>
<dbReference type="GO" id="GO:0005737">
    <property type="term" value="C:cytoplasm"/>
    <property type="evidence" value="ECO:0007669"/>
    <property type="project" value="TreeGrafter"/>
</dbReference>
<dbReference type="AlphaFoldDB" id="A0A2N0NUN7"/>
<dbReference type="PANTHER" id="PTHR43797:SF2">
    <property type="entry name" value="HOMOCYSTEINE_CYSTEINE SYNTHASE"/>
    <property type="match status" value="1"/>
</dbReference>
<dbReference type="InterPro" id="IPR015421">
    <property type="entry name" value="PyrdxlP-dep_Trfase_major"/>
</dbReference>